<gene>
    <name evidence="1" type="ORF">AVEN_207520_1</name>
</gene>
<sequence>MFEATDARSIAAYMFCIFSYHNHLDLARSCPVHLSDNRTDSSSAEAVVLMAITGHGQTPAIGGTYYHRQRESPTILPLSYPAASHPHTRGAPHWVAICRTLGMSWVWLPKSSEITSCVFISLGCVADSALPP</sequence>
<evidence type="ECO:0000313" key="2">
    <source>
        <dbReference type="Proteomes" id="UP000499080"/>
    </source>
</evidence>
<dbReference type="Proteomes" id="UP000499080">
    <property type="component" value="Unassembled WGS sequence"/>
</dbReference>
<reference evidence="1 2" key="1">
    <citation type="journal article" date="2019" name="Sci. Rep.">
        <title>Orb-weaving spider Araneus ventricosus genome elucidates the spidroin gene catalogue.</title>
        <authorList>
            <person name="Kono N."/>
            <person name="Nakamura H."/>
            <person name="Ohtoshi R."/>
            <person name="Moran D.A.P."/>
            <person name="Shinohara A."/>
            <person name="Yoshida Y."/>
            <person name="Fujiwara M."/>
            <person name="Mori M."/>
            <person name="Tomita M."/>
            <person name="Arakawa K."/>
        </authorList>
    </citation>
    <scope>NUCLEOTIDE SEQUENCE [LARGE SCALE GENOMIC DNA]</scope>
</reference>
<name>A0A4Y2NRQ8_ARAVE</name>
<organism evidence="1 2">
    <name type="scientific">Araneus ventricosus</name>
    <name type="common">Orbweaver spider</name>
    <name type="synonym">Epeira ventricosa</name>
    <dbReference type="NCBI Taxonomy" id="182803"/>
    <lineage>
        <taxon>Eukaryota</taxon>
        <taxon>Metazoa</taxon>
        <taxon>Ecdysozoa</taxon>
        <taxon>Arthropoda</taxon>
        <taxon>Chelicerata</taxon>
        <taxon>Arachnida</taxon>
        <taxon>Araneae</taxon>
        <taxon>Araneomorphae</taxon>
        <taxon>Entelegynae</taxon>
        <taxon>Araneoidea</taxon>
        <taxon>Araneidae</taxon>
        <taxon>Araneus</taxon>
    </lineage>
</organism>
<accession>A0A4Y2NRQ8</accession>
<dbReference type="EMBL" id="BGPR01009748">
    <property type="protein sequence ID" value="GBN42021.1"/>
    <property type="molecule type" value="Genomic_DNA"/>
</dbReference>
<protein>
    <submittedName>
        <fullName evidence="1">Uncharacterized protein</fullName>
    </submittedName>
</protein>
<comment type="caution">
    <text evidence="1">The sequence shown here is derived from an EMBL/GenBank/DDBJ whole genome shotgun (WGS) entry which is preliminary data.</text>
</comment>
<keyword evidence="2" id="KW-1185">Reference proteome</keyword>
<proteinExistence type="predicted"/>
<evidence type="ECO:0000313" key="1">
    <source>
        <dbReference type="EMBL" id="GBN42021.1"/>
    </source>
</evidence>
<dbReference type="AlphaFoldDB" id="A0A4Y2NRQ8"/>